<gene>
    <name evidence="1" type="ORF">M2152_001929</name>
</gene>
<proteinExistence type="predicted"/>
<keyword evidence="2" id="KW-1185">Reference proteome</keyword>
<sequence>MTYNNWHNHFVLAARERELGRTAELAAEVRSGALVRVTRGVYRRASTITSDPQRLADDAYLAKVRAAQLLALEPLVFSGLAAARVWDLPIVGSWPDRVSVSVAREAGGRSNSHLARSYIGYPPPSVERDGLVITSLARTVADVARTESFVRAVAMVDAALRGSKHRKPVSKDTVFRVLEGFSSAPGVLKAAGAVHFGDAASGSPGESCSRAGIRQLGFPAPVLQQPFSDRAGLIGIVDFWWPHCKLVGEFDGRGKYLREEFTQGRPTAEIVVDEKVREDRLRALGFSVTRWDWPVALSLPLLEAKLRDAGLR</sequence>
<name>A0ABT6KP16_9MICO</name>
<protein>
    <recommendedName>
        <fullName evidence="3">Transcriptional regulator, AbiEi antitoxin, Type IV TA system</fullName>
    </recommendedName>
</protein>
<dbReference type="Proteomes" id="UP001160142">
    <property type="component" value="Unassembled WGS sequence"/>
</dbReference>
<evidence type="ECO:0008006" key="3">
    <source>
        <dbReference type="Google" id="ProtNLM"/>
    </source>
</evidence>
<reference evidence="1 2" key="1">
    <citation type="submission" date="2023-04" db="EMBL/GenBank/DDBJ databases">
        <title>Genome Encyclopedia of Bacteria and Archaea VI: Functional Genomics of Type Strains.</title>
        <authorList>
            <person name="Whitman W."/>
        </authorList>
    </citation>
    <scope>NUCLEOTIDE SEQUENCE [LARGE SCALE GENOMIC DNA]</scope>
    <source>
        <strain evidence="1 2">SG_E_30_P1</strain>
    </source>
</reference>
<comment type="caution">
    <text evidence="1">The sequence shown here is derived from an EMBL/GenBank/DDBJ whole genome shotgun (WGS) entry which is preliminary data.</text>
</comment>
<accession>A0ABT6KP16</accession>
<dbReference type="RefSeq" id="WP_322134051.1">
    <property type="nucleotide sequence ID" value="NZ_CP085036.1"/>
</dbReference>
<evidence type="ECO:0000313" key="1">
    <source>
        <dbReference type="EMBL" id="MDH6181747.1"/>
    </source>
</evidence>
<evidence type="ECO:0000313" key="2">
    <source>
        <dbReference type="Proteomes" id="UP001160142"/>
    </source>
</evidence>
<dbReference type="EMBL" id="JARXVQ010000001">
    <property type="protein sequence ID" value="MDH6181747.1"/>
    <property type="molecule type" value="Genomic_DNA"/>
</dbReference>
<organism evidence="1 2">
    <name type="scientific">Antiquaquibacter oligotrophicus</name>
    <dbReference type="NCBI Taxonomy" id="2880260"/>
    <lineage>
        <taxon>Bacteria</taxon>
        <taxon>Bacillati</taxon>
        <taxon>Actinomycetota</taxon>
        <taxon>Actinomycetes</taxon>
        <taxon>Micrococcales</taxon>
        <taxon>Microbacteriaceae</taxon>
        <taxon>Antiquaquibacter</taxon>
    </lineage>
</organism>